<dbReference type="GO" id="GO:0009279">
    <property type="term" value="C:cell outer membrane"/>
    <property type="evidence" value="ECO:0007669"/>
    <property type="project" value="UniProtKB-SubCell"/>
</dbReference>
<dbReference type="Gene3D" id="1.25.40.390">
    <property type="match status" value="1"/>
</dbReference>
<dbReference type="Pfam" id="PF14322">
    <property type="entry name" value="SusD-like_3"/>
    <property type="match status" value="1"/>
</dbReference>
<comment type="subcellular location">
    <subcellularLocation>
        <location evidence="1">Cell outer membrane</location>
    </subcellularLocation>
</comment>
<dbReference type="OrthoDB" id="621570at2"/>
<dbReference type="AlphaFoldDB" id="A0A3N0BQB9"/>
<name>A0A3N0BQB9_9SPHI</name>
<dbReference type="CDD" id="cd08977">
    <property type="entry name" value="SusD"/>
    <property type="match status" value="1"/>
</dbReference>
<keyword evidence="3" id="KW-0732">Signal</keyword>
<comment type="similarity">
    <text evidence="2">Belongs to the SusD family.</text>
</comment>
<feature type="domain" description="RagB/SusD" evidence="6">
    <location>
        <begin position="345"/>
        <end position="465"/>
    </location>
</feature>
<feature type="domain" description="SusD-like N-terminal" evidence="7">
    <location>
        <begin position="103"/>
        <end position="240"/>
    </location>
</feature>
<dbReference type="InterPro" id="IPR012944">
    <property type="entry name" value="SusD_RagB_dom"/>
</dbReference>
<proteinExistence type="inferred from homology"/>
<protein>
    <submittedName>
        <fullName evidence="8">RagB/SusD family nutrient uptake outer membrane protein</fullName>
    </submittedName>
</protein>
<dbReference type="Proteomes" id="UP000274046">
    <property type="component" value="Unassembled WGS sequence"/>
</dbReference>
<keyword evidence="9" id="KW-1185">Reference proteome</keyword>
<evidence type="ECO:0000256" key="3">
    <source>
        <dbReference type="ARBA" id="ARBA00022729"/>
    </source>
</evidence>
<keyword evidence="5" id="KW-0998">Cell outer membrane</keyword>
<evidence type="ECO:0000259" key="6">
    <source>
        <dbReference type="Pfam" id="PF07980"/>
    </source>
</evidence>
<evidence type="ECO:0000259" key="7">
    <source>
        <dbReference type="Pfam" id="PF14322"/>
    </source>
</evidence>
<evidence type="ECO:0000313" key="9">
    <source>
        <dbReference type="Proteomes" id="UP000274046"/>
    </source>
</evidence>
<reference evidence="8 9" key="1">
    <citation type="submission" date="2018-10" db="EMBL/GenBank/DDBJ databases">
        <title>Genome sequencing of Pedobacter jejuensis TNB23.</title>
        <authorList>
            <person name="Cho Y.-J."/>
            <person name="Cho A."/>
            <person name="Kim O.-S."/>
        </authorList>
    </citation>
    <scope>NUCLEOTIDE SEQUENCE [LARGE SCALE GENOMIC DNA]</scope>
    <source>
        <strain evidence="8 9">TNB23</strain>
    </source>
</reference>
<dbReference type="InterPro" id="IPR011990">
    <property type="entry name" value="TPR-like_helical_dom_sf"/>
</dbReference>
<keyword evidence="4" id="KW-0472">Membrane</keyword>
<dbReference type="RefSeq" id="WP_123206803.1">
    <property type="nucleotide sequence ID" value="NZ_RBEE01000042.1"/>
</dbReference>
<evidence type="ECO:0000256" key="1">
    <source>
        <dbReference type="ARBA" id="ARBA00004442"/>
    </source>
</evidence>
<dbReference type="SUPFAM" id="SSF48452">
    <property type="entry name" value="TPR-like"/>
    <property type="match status" value="1"/>
</dbReference>
<dbReference type="Pfam" id="PF07980">
    <property type="entry name" value="SusD_RagB"/>
    <property type="match status" value="1"/>
</dbReference>
<sequence>MKQITQHKPALYHTHSSRLYLNLGKTGIKPGLILTLVLFLFSSCNKLVEVGPKKNSLTPEAVFSDSVTVNSALIALYAQGGAYSGSLTYLNSLYSDELTNPSYPQYQGNALNSADQSAGTIWQESYAIIYKANAIIEGVQKSASLSSVAKLQAMAEAKFFRAFCHFYLVNIFGNVPLITTTDLAVTRRQPQTSALLVYQQMINDLLDAAANLPADYSRSGGACVRVNQFAARALLARVYLYNKDYQNAVIQSGLVIGSSNYGLSGDLNAVFLANSNEAIWQYDSSIVGYPEIAQNFVPVSGAQPQFIVSSFLLNSFESVDARKSSWIGTSAGFPYPSKYFALSGGRQFDVVLRLSEQYLIRSEARAQLNDVTGAQTDLNMIRKRAGLANTSAADKATLLLAIEQERRVELFCEWGNRFLDLKRTGRLDAVLGAEKSGVWKSNAALFPIPAIEIGKNNNLLQNPGY</sequence>
<gene>
    <name evidence="8" type="ORF">D7004_15800</name>
</gene>
<dbReference type="EMBL" id="RBEE01000042">
    <property type="protein sequence ID" value="RNL51181.1"/>
    <property type="molecule type" value="Genomic_DNA"/>
</dbReference>
<accession>A0A3N0BQB9</accession>
<evidence type="ECO:0000256" key="4">
    <source>
        <dbReference type="ARBA" id="ARBA00023136"/>
    </source>
</evidence>
<evidence type="ECO:0000256" key="2">
    <source>
        <dbReference type="ARBA" id="ARBA00006275"/>
    </source>
</evidence>
<dbReference type="InterPro" id="IPR033985">
    <property type="entry name" value="SusD-like_N"/>
</dbReference>
<evidence type="ECO:0000313" key="8">
    <source>
        <dbReference type="EMBL" id="RNL51181.1"/>
    </source>
</evidence>
<organism evidence="8 9">
    <name type="scientific">Pedobacter jejuensis</name>
    <dbReference type="NCBI Taxonomy" id="1268550"/>
    <lineage>
        <taxon>Bacteria</taxon>
        <taxon>Pseudomonadati</taxon>
        <taxon>Bacteroidota</taxon>
        <taxon>Sphingobacteriia</taxon>
        <taxon>Sphingobacteriales</taxon>
        <taxon>Sphingobacteriaceae</taxon>
        <taxon>Pedobacter</taxon>
    </lineage>
</organism>
<evidence type="ECO:0000256" key="5">
    <source>
        <dbReference type="ARBA" id="ARBA00023237"/>
    </source>
</evidence>
<comment type="caution">
    <text evidence="8">The sequence shown here is derived from an EMBL/GenBank/DDBJ whole genome shotgun (WGS) entry which is preliminary data.</text>
</comment>